<dbReference type="OrthoDB" id="2414591at2"/>
<sequence>MSESYFDSDLLDEKEIGRFLDVYLYKRLPKHFKAIHSLQRNHCDKNNQFKGVDLTVQYKNGNAVNIDEKAANKYFDKNLPTFVLEVSFINNSNVTKDGWLFGNQYSKTDTYLFCWGKTHKSNSQIYFNNIKEIEAFSINKQNLKSFLNKYYKLNNTSYIQKSVEALEALTNNKFGDKVYLKGNKGPYWKVSSQLNERPLNIVCPKYILEEVTDYKFIIKEDCLDIYTKALNNKWVKCI</sequence>
<keyword evidence="2" id="KW-1185">Reference proteome</keyword>
<dbReference type="AlphaFoldDB" id="A0A239TH70"/>
<accession>A0A239TH70</accession>
<evidence type="ECO:0000313" key="2">
    <source>
        <dbReference type="Proteomes" id="UP000321736"/>
    </source>
</evidence>
<protein>
    <submittedName>
        <fullName evidence="1">Uncharacterized protein</fullName>
    </submittedName>
</protein>
<reference evidence="1 2" key="1">
    <citation type="submission" date="2019-07" db="EMBL/GenBank/DDBJ databases">
        <title>Whole genome shotgun sequence of Staphylococcus piscifermentans NBRC 109625.</title>
        <authorList>
            <person name="Hosoyama A."/>
            <person name="Uohara A."/>
            <person name="Ohji S."/>
            <person name="Ichikawa N."/>
        </authorList>
    </citation>
    <scope>NUCLEOTIDE SEQUENCE [LARGE SCALE GENOMIC DNA]</scope>
    <source>
        <strain evidence="1 2">NBRC 109625</strain>
    </source>
</reference>
<dbReference type="EMBL" id="BKAR01000027">
    <property type="protein sequence ID" value="GEP85348.1"/>
    <property type="molecule type" value="Genomic_DNA"/>
</dbReference>
<dbReference type="RefSeq" id="WP_095102998.1">
    <property type="nucleotide sequence ID" value="NZ_BKAR01000027.1"/>
</dbReference>
<comment type="caution">
    <text evidence="1">The sequence shown here is derived from an EMBL/GenBank/DDBJ whole genome shotgun (WGS) entry which is preliminary data.</text>
</comment>
<organism evidence="1 2">
    <name type="scientific">Staphylococcus piscifermentans</name>
    <dbReference type="NCBI Taxonomy" id="70258"/>
    <lineage>
        <taxon>Bacteria</taxon>
        <taxon>Bacillati</taxon>
        <taxon>Bacillota</taxon>
        <taxon>Bacilli</taxon>
        <taxon>Bacillales</taxon>
        <taxon>Staphylococcaceae</taxon>
        <taxon>Staphylococcus</taxon>
    </lineage>
</organism>
<evidence type="ECO:0000313" key="1">
    <source>
        <dbReference type="EMBL" id="GEP85348.1"/>
    </source>
</evidence>
<dbReference type="Proteomes" id="UP000321736">
    <property type="component" value="Unassembled WGS sequence"/>
</dbReference>
<name>A0A239TH70_9STAP</name>
<gene>
    <name evidence="1" type="ORF">SPI02_19330</name>
</gene>
<proteinExistence type="predicted"/>